<evidence type="ECO:0000256" key="1">
    <source>
        <dbReference type="SAM" id="MobiDB-lite"/>
    </source>
</evidence>
<keyword evidence="3" id="KW-1185">Reference proteome</keyword>
<dbReference type="EMBL" id="JBHSNG010000002">
    <property type="protein sequence ID" value="MFC5580201.1"/>
    <property type="molecule type" value="Genomic_DNA"/>
</dbReference>
<sequence>MSPLLVADFTTQFAATAAVNKLLSCGLGREHVVIKVNGSVGKAAAGASTTTSVISDGADQSLRKEGGPSEAASYPSPLPRPAQFGQAQVTVALDDGLSAEDVRFILELAGAQSIRRVDEEFIREDPRIWPSDARGDSLDVERAIVASRAGESMRSRWPK</sequence>
<proteinExistence type="predicted"/>
<dbReference type="Proteomes" id="UP001596111">
    <property type="component" value="Unassembled WGS sequence"/>
</dbReference>
<evidence type="ECO:0000313" key="3">
    <source>
        <dbReference type="Proteomes" id="UP001596111"/>
    </source>
</evidence>
<organism evidence="2 3">
    <name type="scientific">Rhodanobacter terrae</name>
    <dbReference type="NCBI Taxonomy" id="418647"/>
    <lineage>
        <taxon>Bacteria</taxon>
        <taxon>Pseudomonadati</taxon>
        <taxon>Pseudomonadota</taxon>
        <taxon>Gammaproteobacteria</taxon>
        <taxon>Lysobacterales</taxon>
        <taxon>Rhodanobacteraceae</taxon>
        <taxon>Rhodanobacter</taxon>
    </lineage>
</organism>
<name>A0ABW0ST76_9GAMM</name>
<comment type="caution">
    <text evidence="2">The sequence shown here is derived from an EMBL/GenBank/DDBJ whole genome shotgun (WGS) entry which is preliminary data.</text>
</comment>
<protein>
    <submittedName>
        <fullName evidence="2">Uncharacterized protein</fullName>
    </submittedName>
</protein>
<feature type="region of interest" description="Disordered" evidence="1">
    <location>
        <begin position="56"/>
        <end position="81"/>
    </location>
</feature>
<dbReference type="RefSeq" id="WP_377324465.1">
    <property type="nucleotide sequence ID" value="NZ_JBHSNG010000002.1"/>
</dbReference>
<reference evidence="3" key="1">
    <citation type="journal article" date="2019" name="Int. J. Syst. Evol. Microbiol.">
        <title>The Global Catalogue of Microorganisms (GCM) 10K type strain sequencing project: providing services to taxonomists for standard genome sequencing and annotation.</title>
        <authorList>
            <consortium name="The Broad Institute Genomics Platform"/>
            <consortium name="The Broad Institute Genome Sequencing Center for Infectious Disease"/>
            <person name="Wu L."/>
            <person name="Ma J."/>
        </authorList>
    </citation>
    <scope>NUCLEOTIDE SEQUENCE [LARGE SCALE GENOMIC DNA]</scope>
    <source>
        <strain evidence="3">CGMCC 1.13587</strain>
    </source>
</reference>
<evidence type="ECO:0000313" key="2">
    <source>
        <dbReference type="EMBL" id="MFC5580201.1"/>
    </source>
</evidence>
<gene>
    <name evidence="2" type="ORF">ACFPPB_03620</name>
</gene>
<accession>A0ABW0ST76</accession>